<reference evidence="2 3" key="1">
    <citation type="submission" date="2014-06" db="EMBL/GenBank/DDBJ databases">
        <authorList>
            <person name="Urmite Genomes Urmite Genomes"/>
        </authorList>
    </citation>
    <scope>NUCLEOTIDE SEQUENCE [LARGE SCALE GENOMIC DNA]</scope>
</reference>
<evidence type="ECO:0000313" key="3">
    <source>
        <dbReference type="Proteomes" id="UP000044071"/>
    </source>
</evidence>
<keyword evidence="3" id="KW-1185">Reference proteome</keyword>
<dbReference type="STRING" id="1034943.BN59_02324"/>
<feature type="chain" id="PRO_5009744096" evidence="1">
    <location>
        <begin position="20"/>
        <end position="548"/>
    </location>
</feature>
<organism evidence="2 3">
    <name type="scientific">Legionella massiliensis</name>
    <dbReference type="NCBI Taxonomy" id="1034943"/>
    <lineage>
        <taxon>Bacteria</taxon>
        <taxon>Pseudomonadati</taxon>
        <taxon>Pseudomonadota</taxon>
        <taxon>Gammaproteobacteria</taxon>
        <taxon>Legionellales</taxon>
        <taxon>Legionellaceae</taxon>
        <taxon>Legionella</taxon>
    </lineage>
</organism>
<dbReference type="AlphaFoldDB" id="A0A078KY99"/>
<evidence type="ECO:0000256" key="1">
    <source>
        <dbReference type="SAM" id="SignalP"/>
    </source>
</evidence>
<protein>
    <submittedName>
        <fullName evidence="2">Uncharacterized protein</fullName>
    </submittedName>
</protein>
<dbReference type="EMBL" id="CCSB01000002">
    <property type="protein sequence ID" value="CDZ78027.1"/>
    <property type="molecule type" value="Genomic_DNA"/>
</dbReference>
<proteinExistence type="predicted"/>
<name>A0A078KY99_9GAMM</name>
<accession>A0A078KY99</accession>
<gene>
    <name evidence="2" type="ORF">BN59_02324</name>
</gene>
<keyword evidence="1" id="KW-0732">Signal</keyword>
<evidence type="ECO:0000313" key="2">
    <source>
        <dbReference type="EMBL" id="CDZ78027.1"/>
    </source>
</evidence>
<dbReference type="eggNOG" id="ENOG5030T1P">
    <property type="taxonomic scope" value="Bacteria"/>
</dbReference>
<sequence length="548" mass="61185">MKRFLAILLIGFISGPTIAEVSTTYKPNVNFYNLKPDIHTVFYGEQVVLPIYMDFTHLKTHQQWLFPANVQPQNASGFCPPFINSKIYIDIGFCFFNVVITGDRLTANRLNNVISGVGLYRYYGSENGVHWDESKDLRFSVEVIPHPLSMANLPLQNAIANLPVYVDLKRYVNYYDENIQAGSPAAAEVSPQQLDGLYYDPARFAIVGTPSRTGSYQFSIAVQNAFSKSAATKLYFDVGVNQRDKPAFRKNYQVASATPGLNYQLNLMEFIEPKASFLLSNPVHFRIDTNESHPDWLSIGGPGETVLQGTIPVYEAGTTRQVTIIASSNTGGDSEPLRLQIPIVIDPASKSHISPFVLKKSAGTEFEYDVRQHIFDPANDASLQLIIDKVEPAASWLRISPSSPTALIGTIPDNAVGQLYQVSLHTNTRIGGNSEVIKIQLAIDFDQEKRPRFKAENPQFPIASLGVPYEHDFVFNRDIYPDYEDEAYVVEFAESCSNPSWLRIEDNKLLSDQVPEDLDEQFYEICLTIKNKAGGKSEAIPLTLVAMN</sequence>
<dbReference type="Proteomes" id="UP000044071">
    <property type="component" value="Unassembled WGS sequence"/>
</dbReference>
<feature type="signal peptide" evidence="1">
    <location>
        <begin position="1"/>
        <end position="19"/>
    </location>
</feature>
<dbReference type="RefSeq" id="WP_043874462.1">
    <property type="nucleotide sequence ID" value="NZ_CCVW01000002.1"/>
</dbReference>
<dbReference type="OrthoDB" id="5646215at2"/>